<gene>
    <name evidence="2" type="ORF">R3P94_12920</name>
    <name evidence="3" type="ORF">R3Q15_14765</name>
</gene>
<comment type="caution">
    <text evidence="3">The sequence shown here is derived from an EMBL/GenBank/DDBJ whole genome shotgun (WGS) entry which is preliminary data.</text>
</comment>
<evidence type="ECO:0000313" key="5">
    <source>
        <dbReference type="Proteomes" id="UP001185922"/>
    </source>
</evidence>
<protein>
    <submittedName>
        <fullName evidence="3">Uncharacterized protein</fullName>
    </submittedName>
</protein>
<dbReference type="EMBL" id="JAWLKI010000013">
    <property type="protein sequence ID" value="MDV6308207.1"/>
    <property type="molecule type" value="Genomic_DNA"/>
</dbReference>
<name>A0AAE4R4Z9_9ACTN</name>
<evidence type="ECO:0000313" key="3">
    <source>
        <dbReference type="EMBL" id="MDV6313139.1"/>
    </source>
</evidence>
<evidence type="ECO:0000256" key="1">
    <source>
        <dbReference type="SAM" id="MobiDB-lite"/>
    </source>
</evidence>
<feature type="region of interest" description="Disordered" evidence="1">
    <location>
        <begin position="167"/>
        <end position="194"/>
    </location>
</feature>
<reference evidence="3 4" key="1">
    <citation type="submission" date="2023-10" db="EMBL/GenBank/DDBJ databases">
        <title>Development of a sustainable strategy for remediation of hydrocarbon-contaminated territories based on the waste exchange concept.</title>
        <authorList>
            <person name="Krivoruchko A."/>
        </authorList>
    </citation>
    <scope>NUCLEOTIDE SEQUENCE</scope>
    <source>
        <strain evidence="2 4">IEGM 1266</strain>
        <strain evidence="3">IEGM 1279</strain>
    </source>
</reference>
<dbReference type="EMBL" id="JAWLKH010000015">
    <property type="protein sequence ID" value="MDV6313139.1"/>
    <property type="molecule type" value="Genomic_DNA"/>
</dbReference>
<dbReference type="Proteomes" id="UP001185922">
    <property type="component" value="Unassembled WGS sequence"/>
</dbReference>
<evidence type="ECO:0000313" key="4">
    <source>
        <dbReference type="Proteomes" id="UP001185779"/>
    </source>
</evidence>
<evidence type="ECO:0000313" key="2">
    <source>
        <dbReference type="EMBL" id="MDV6308207.1"/>
    </source>
</evidence>
<dbReference type="Proteomes" id="UP001185779">
    <property type="component" value="Unassembled WGS sequence"/>
</dbReference>
<sequence length="304" mass="33709">MPAQSVQAEEVFIEDLGDSTVRLTVTFAGTPEPVPQVLIPGYGDQRIPQPGAWEFTIFLYPRGFDAKYPPPIYFHSDNYDPGWTGWQIDGLDGESRYLPVDDWAFEGHTFTLTADLSGYFGIPKGDAFSTDIWVMPSQHNSPPTGYESPASYFPFYSYPTYVCPQASAHQRQNPQPTTSTGGPSALQPRSTSIARNSPQQFADMDELGFRNSHARCDADDEPAATARTAQSQLVICVQNDYSYYYRGVRLSDQAPSEYWNVQANYIGWVVTNGSVTYTISEDGLEIADAGDVLAHEAMIEYRAG</sequence>
<accession>A0AAE4R4Z9</accession>
<keyword evidence="4" id="KW-1185">Reference proteome</keyword>
<dbReference type="RefSeq" id="WP_096274057.1">
    <property type="nucleotide sequence ID" value="NZ_CP096596.1"/>
</dbReference>
<organism evidence="3 5">
    <name type="scientific">Gordonia amicalis</name>
    <dbReference type="NCBI Taxonomy" id="89053"/>
    <lineage>
        <taxon>Bacteria</taxon>
        <taxon>Bacillati</taxon>
        <taxon>Actinomycetota</taxon>
        <taxon>Actinomycetes</taxon>
        <taxon>Mycobacteriales</taxon>
        <taxon>Gordoniaceae</taxon>
        <taxon>Gordonia</taxon>
    </lineage>
</organism>
<proteinExistence type="predicted"/>
<dbReference type="AlphaFoldDB" id="A0AAE4R4Z9"/>